<dbReference type="EMBL" id="JAVDSB010000001">
    <property type="protein sequence ID" value="MDR6549924.1"/>
    <property type="molecule type" value="Genomic_DNA"/>
</dbReference>
<reference evidence="2 3" key="1">
    <citation type="submission" date="2023-07" db="EMBL/GenBank/DDBJ databases">
        <title>Sorghum-associated microbial communities from plants grown in Nebraska, USA.</title>
        <authorList>
            <person name="Schachtman D."/>
        </authorList>
    </citation>
    <scope>NUCLEOTIDE SEQUENCE [LARGE SCALE GENOMIC DNA]</scope>
    <source>
        <strain evidence="2 3">CC258</strain>
    </source>
</reference>
<name>A0ABU1NR27_9BACL</name>
<organism evidence="2 3">
    <name type="scientific">Paenibacillus qinlingensis</name>
    <dbReference type="NCBI Taxonomy" id="1837343"/>
    <lineage>
        <taxon>Bacteria</taxon>
        <taxon>Bacillati</taxon>
        <taxon>Bacillota</taxon>
        <taxon>Bacilli</taxon>
        <taxon>Bacillales</taxon>
        <taxon>Paenibacillaceae</taxon>
        <taxon>Paenibacillus</taxon>
    </lineage>
</organism>
<feature type="transmembrane region" description="Helical" evidence="1">
    <location>
        <begin position="408"/>
        <end position="438"/>
    </location>
</feature>
<keyword evidence="1" id="KW-1133">Transmembrane helix</keyword>
<evidence type="ECO:0000313" key="2">
    <source>
        <dbReference type="EMBL" id="MDR6549924.1"/>
    </source>
</evidence>
<feature type="transmembrane region" description="Helical" evidence="1">
    <location>
        <begin position="450"/>
        <end position="468"/>
    </location>
</feature>
<keyword evidence="1" id="KW-0812">Transmembrane</keyword>
<evidence type="ECO:0000313" key="3">
    <source>
        <dbReference type="Proteomes" id="UP001267290"/>
    </source>
</evidence>
<evidence type="ECO:0000256" key="1">
    <source>
        <dbReference type="SAM" id="Phobius"/>
    </source>
</evidence>
<evidence type="ECO:0008006" key="4">
    <source>
        <dbReference type="Google" id="ProtNLM"/>
    </source>
</evidence>
<protein>
    <recommendedName>
        <fullName evidence="4">WD40 repeat domain-containing protein</fullName>
    </recommendedName>
</protein>
<proteinExistence type="predicted"/>
<feature type="transmembrane region" description="Helical" evidence="1">
    <location>
        <begin position="480"/>
        <end position="502"/>
    </location>
</feature>
<dbReference type="Proteomes" id="UP001267290">
    <property type="component" value="Unassembled WGS sequence"/>
</dbReference>
<dbReference type="SUPFAM" id="SSF89372">
    <property type="entry name" value="Fucose-specific lectin"/>
    <property type="match status" value="1"/>
</dbReference>
<gene>
    <name evidence="2" type="ORF">J2736_001107</name>
</gene>
<dbReference type="RefSeq" id="WP_310224220.1">
    <property type="nucleotide sequence ID" value="NZ_JAVDSB010000001.1"/>
</dbReference>
<sequence>MKKSRWKLFTYVPFLAAIIVIGLIQTFMLANENVKPYPEPFGRATELTQTTTIGEPVQMVGDSSFAYLAGKTLEWVTIDDKGQSSSETRGLPAEGPFRSYRQLDKDHVVWIGNGNKLYASEWKNGSWSPMSIINDNEITAVQTVKSAQGDSILLAYNDTTLYVSAFHPNEKLSWSQLDIPNIRHIQGHRDPSGSLSLVYAVSKEGNESFHYVQLASLTWKPLVQLKLKDVDYATSSLDDIALAVDGSTMMTVYTTSSRKSGKSTLHLLTFPSNQPDKVIDDVINLPVSTKSDSDTILHPSFTQSSSGEVTLVVSSVYEKNRRQTSQEVYKVSFKDGKLRDSARISQFSGFASYPSLATRADRSLAVWLDAVNAESYRVYYATDQLPYLARMNHIGKEDLQEAAGNLPLFWGIGVLTALISLKWILLPGLYLVIISVFWQYHYDEHAKRHFGISLAMYLMVKALFIGDYRKSMALQVMPDFLQSVWAYLLLLAFFAVISYGVTRLWRRGLSERNVGLEMFYFVVLDVFMTNLWYSFFLSPASL</sequence>
<accession>A0ABU1NR27</accession>
<comment type="caution">
    <text evidence="2">The sequence shown here is derived from an EMBL/GenBank/DDBJ whole genome shotgun (WGS) entry which is preliminary data.</text>
</comment>
<feature type="transmembrane region" description="Helical" evidence="1">
    <location>
        <begin position="12"/>
        <end position="30"/>
    </location>
</feature>
<feature type="transmembrane region" description="Helical" evidence="1">
    <location>
        <begin position="514"/>
        <end position="535"/>
    </location>
</feature>
<keyword evidence="1" id="KW-0472">Membrane</keyword>
<keyword evidence="3" id="KW-1185">Reference proteome</keyword>